<sequence>MELIKKWTDELRYLPYHEWTKEYQKFLEVTIQHSQWRLGYHIQPKSGLLNDPNGFSYFNGKWQLFYQLYPMGPVHGVKSWAHITSENLVDWTYEGIALLPDSSFDRHGVYSGSGIVIEDELVLAYTGNVRDSDWQRKSYQMLARMNKAGEIKKDQRPIIPAPPQGYTHEFRDPQVFEFQENYWLLIGAQTETLEGKVLAYTGKSLETLHFAGSLNFTDQAMGFMVECPNLVFIDEKPVFLFCPQGLDKKIMNYQNIYPNAYIVADSFDTDSLSLVNPSSLANLDHGFDVYATQAFNAPDGRALAVSWVGLPEIDYPSDSEGWAHCLSLVKELQLKDGQLYQLPVKELIELRQERQSMDGKISQQPLTLAEETTNCYEMHLDFSANSQGKLHLYSDTQQDHSFIIDFDTKNGMISVDRSHVSNPFAQEYGTTRTLTIDKNESLSLQIFVDHSVCEIFVNGGQAVLTARVFPNHEEKNVYLEGISGDFSADFWCLRNMKND</sequence>
<evidence type="ECO:0000256" key="4">
    <source>
        <dbReference type="ARBA" id="ARBA00019623"/>
    </source>
</evidence>
<dbReference type="GO" id="GO:0005975">
    <property type="term" value="P:carbohydrate metabolic process"/>
    <property type="evidence" value="ECO:0007669"/>
    <property type="project" value="InterPro"/>
</dbReference>
<dbReference type="GO" id="GO:0005737">
    <property type="term" value="C:cytoplasm"/>
    <property type="evidence" value="ECO:0007669"/>
    <property type="project" value="UniProtKB-SubCell"/>
</dbReference>
<dbReference type="Gene3D" id="2.115.10.20">
    <property type="entry name" value="Glycosyl hydrolase domain, family 43"/>
    <property type="match status" value="1"/>
</dbReference>
<evidence type="ECO:0000313" key="12">
    <source>
        <dbReference type="EMBL" id="MDT2539004.1"/>
    </source>
</evidence>
<comment type="catalytic activity">
    <reaction evidence="8">
        <text>Hydrolysis of terminal non-reducing beta-D-fructofuranoside residues in beta-D-fructofuranosides.</text>
        <dbReference type="EC" id="3.2.1.26"/>
    </reaction>
</comment>
<evidence type="ECO:0000256" key="5">
    <source>
        <dbReference type="ARBA" id="ARBA00022801"/>
    </source>
</evidence>
<evidence type="ECO:0000256" key="7">
    <source>
        <dbReference type="ARBA" id="ARBA00033367"/>
    </source>
</evidence>
<comment type="subcellular location">
    <subcellularLocation>
        <location evidence="9">Cytoplasm</location>
    </subcellularLocation>
</comment>
<dbReference type="Gene3D" id="2.60.120.560">
    <property type="entry name" value="Exo-inulinase, domain 1"/>
    <property type="match status" value="1"/>
</dbReference>
<dbReference type="PANTHER" id="PTHR43101">
    <property type="entry name" value="BETA-FRUCTOSIDASE"/>
    <property type="match status" value="1"/>
</dbReference>
<gene>
    <name evidence="12" type="ORF">P7D78_12790</name>
</gene>
<dbReference type="GO" id="GO:0004564">
    <property type="term" value="F:beta-fructofuranosidase activity"/>
    <property type="evidence" value="ECO:0007669"/>
    <property type="project" value="UniProtKB-EC"/>
</dbReference>
<proteinExistence type="inferred from homology"/>
<evidence type="ECO:0000313" key="13">
    <source>
        <dbReference type="Proteomes" id="UP001249240"/>
    </source>
</evidence>
<feature type="domain" description="Glycosyl hydrolase family 32 C-terminal" evidence="11">
    <location>
        <begin position="347"/>
        <end position="479"/>
    </location>
</feature>
<evidence type="ECO:0000256" key="6">
    <source>
        <dbReference type="ARBA" id="ARBA00023295"/>
    </source>
</evidence>
<dbReference type="InterPro" id="IPR013148">
    <property type="entry name" value="Glyco_hydro_32_N"/>
</dbReference>
<dbReference type="InterPro" id="IPR013320">
    <property type="entry name" value="ConA-like_dom_sf"/>
</dbReference>
<dbReference type="EMBL" id="JARPXM010000013">
    <property type="protein sequence ID" value="MDT2539004.1"/>
    <property type="molecule type" value="Genomic_DNA"/>
</dbReference>
<dbReference type="CDD" id="cd18623">
    <property type="entry name" value="GH32_ScrB-like"/>
    <property type="match status" value="1"/>
</dbReference>
<evidence type="ECO:0000256" key="1">
    <source>
        <dbReference type="ARBA" id="ARBA00004914"/>
    </source>
</evidence>
<dbReference type="AlphaFoldDB" id="A0AAW8SYW1"/>
<dbReference type="Proteomes" id="UP001249240">
    <property type="component" value="Unassembled WGS sequence"/>
</dbReference>
<comment type="pathway">
    <text evidence="1 9">Glycan biosynthesis; sucrose metabolism.</text>
</comment>
<dbReference type="EC" id="3.2.1.26" evidence="3 8"/>
<dbReference type="RefSeq" id="WP_311807374.1">
    <property type="nucleotide sequence ID" value="NZ_JARPXM010000013.1"/>
</dbReference>
<dbReference type="Pfam" id="PF08244">
    <property type="entry name" value="Glyco_hydro_32C"/>
    <property type="match status" value="1"/>
</dbReference>
<protein>
    <recommendedName>
        <fullName evidence="4 8">Sucrose-6-phosphate hydrolase</fullName>
        <ecNumber evidence="3 8">3.2.1.26</ecNumber>
    </recommendedName>
    <alternativeName>
        <fullName evidence="7 9">Invertase</fullName>
    </alternativeName>
</protein>
<feature type="domain" description="Glycosyl hydrolase family 32 N-terminal" evidence="10">
    <location>
        <begin position="41"/>
        <end position="343"/>
    </location>
</feature>
<dbReference type="SUPFAM" id="SSF75005">
    <property type="entry name" value="Arabinanase/levansucrase/invertase"/>
    <property type="match status" value="1"/>
</dbReference>
<dbReference type="InterPro" id="IPR051214">
    <property type="entry name" value="GH32_Enzymes"/>
</dbReference>
<accession>A0AAW8SYW1</accession>
<comment type="caution">
    <text evidence="12">The sequence shown here is derived from an EMBL/GenBank/DDBJ whole genome shotgun (WGS) entry which is preliminary data.</text>
</comment>
<dbReference type="PROSITE" id="PS00609">
    <property type="entry name" value="GLYCOSYL_HYDROL_F32"/>
    <property type="match status" value="1"/>
</dbReference>
<dbReference type="Pfam" id="PF00251">
    <property type="entry name" value="Glyco_hydro_32N"/>
    <property type="match status" value="1"/>
</dbReference>
<comment type="similarity">
    <text evidence="2 8">Belongs to the glycosyl hydrolase 32 family.</text>
</comment>
<organism evidence="12 13">
    <name type="scientific">Enterococcus raffinosus</name>
    <dbReference type="NCBI Taxonomy" id="71452"/>
    <lineage>
        <taxon>Bacteria</taxon>
        <taxon>Bacillati</taxon>
        <taxon>Bacillota</taxon>
        <taxon>Bacilli</taxon>
        <taxon>Lactobacillales</taxon>
        <taxon>Enterococcaceae</taxon>
        <taxon>Enterococcus</taxon>
    </lineage>
</organism>
<evidence type="ECO:0000256" key="3">
    <source>
        <dbReference type="ARBA" id="ARBA00012758"/>
    </source>
</evidence>
<comment type="function">
    <text evidence="9">Enables the bacterium to metabolize sucrose as a sole carbon source.</text>
</comment>
<evidence type="ECO:0000259" key="11">
    <source>
        <dbReference type="Pfam" id="PF08244"/>
    </source>
</evidence>
<dbReference type="PANTHER" id="PTHR43101:SF1">
    <property type="entry name" value="BETA-FRUCTOSIDASE"/>
    <property type="match status" value="1"/>
</dbReference>
<reference evidence="12" key="1">
    <citation type="submission" date="2023-03" db="EMBL/GenBank/DDBJ databases">
        <authorList>
            <person name="Shen W."/>
            <person name="Cai J."/>
        </authorList>
    </citation>
    <scope>NUCLEOTIDE SEQUENCE</scope>
    <source>
        <strain evidence="12">B646-2</strain>
    </source>
</reference>
<dbReference type="SMART" id="SM00640">
    <property type="entry name" value="Glyco_32"/>
    <property type="match status" value="1"/>
</dbReference>
<dbReference type="InterPro" id="IPR013189">
    <property type="entry name" value="Glyco_hydro_32_C"/>
</dbReference>
<evidence type="ECO:0000256" key="2">
    <source>
        <dbReference type="ARBA" id="ARBA00009902"/>
    </source>
</evidence>
<evidence type="ECO:0000259" key="10">
    <source>
        <dbReference type="Pfam" id="PF00251"/>
    </source>
</evidence>
<dbReference type="InterPro" id="IPR023296">
    <property type="entry name" value="Glyco_hydro_beta-prop_sf"/>
</dbReference>
<evidence type="ECO:0000256" key="9">
    <source>
        <dbReference type="RuleBase" id="RU365015"/>
    </source>
</evidence>
<dbReference type="InterPro" id="IPR006232">
    <property type="entry name" value="Suc6P_hydrolase"/>
</dbReference>
<keyword evidence="6 8" id="KW-0326">Glycosidase</keyword>
<keyword evidence="9" id="KW-0963">Cytoplasm</keyword>
<keyword evidence="5 8" id="KW-0378">Hydrolase</keyword>
<keyword evidence="9" id="KW-0119">Carbohydrate metabolism</keyword>
<dbReference type="InterPro" id="IPR018053">
    <property type="entry name" value="Glyco_hydro_32_AS"/>
</dbReference>
<name>A0AAW8SYW1_9ENTE</name>
<dbReference type="NCBIfam" id="TIGR01322">
    <property type="entry name" value="scrB_fam"/>
    <property type="match status" value="1"/>
</dbReference>
<evidence type="ECO:0000256" key="8">
    <source>
        <dbReference type="RuleBase" id="RU362110"/>
    </source>
</evidence>
<dbReference type="InterPro" id="IPR001362">
    <property type="entry name" value="Glyco_hydro_32"/>
</dbReference>
<dbReference type="SUPFAM" id="SSF49899">
    <property type="entry name" value="Concanavalin A-like lectins/glucanases"/>
    <property type="match status" value="1"/>
</dbReference>